<keyword evidence="1" id="KW-1133">Transmembrane helix</keyword>
<name>A0A7J9S7R3_METMI</name>
<proteinExistence type="predicted"/>
<evidence type="ECO:0000313" key="2">
    <source>
        <dbReference type="EMBL" id="MBB6402489.1"/>
    </source>
</evidence>
<dbReference type="RefSeq" id="WP_184230887.1">
    <property type="nucleotide sequence ID" value="NZ_JACHEC010000003.1"/>
</dbReference>
<dbReference type="Proteomes" id="UP000536195">
    <property type="component" value="Unassembled WGS sequence"/>
</dbReference>
<sequence>MIKRYFLFLVLLLCACGSVSAYGTDTSDYKVVLDNTELTTAETTATLESYTWGGYTPNIVGVDGNVIYVASKSDLARFCGYLTYEAMNQPFSGYFQVYISDELSIPSVRVLRTDSKYASDNYMNVTTTKSVQDIYVWSSLHTSHSVAVAKTLIDDVIIYSISGGNAGWYYSYDTVTVGNSFKAEAYASDTDSGSEGALCDLVIVVFDNVDIEYNNLYGSLTDSYSQIAIEPMGPPDRGTVEIYTEPETAIYDGDVLVGTTDNGGYLALNLPIGDYDLKFVKEGYWDVLESVSIGIENEPELFFSLAPKSSIFQTSKEFSVNLYPNSVGTLSMDINPVKNAYAAKLRISGVDVNKVYYQTHEIPKAADGSYILGDVTSTQNIEIEFKTPQSWGEKAFTVEIAATDIEGTVYTNLETINYEVLELPFLLEMPETFGIGTNDITLTDQSGTAYSVLMVLYDSDDVEIWSSSTNLLEYCDHTFEVPVEDAGDYTLELNAKAGTVKIYYSIDIIEPVTLITDEITVNPGNVATVLFKISNPTSNVKYYTANLTGPFFNESIAKTFSIAPETVDKTVDISFEVPKGLELENYQLDLEIFDPDKTDAIYSGNIVLTISNESLLFASVPGGNTTIILLTAAVLLIAGMFAALRLKK</sequence>
<dbReference type="AlphaFoldDB" id="A0A7J9S7R3"/>
<evidence type="ECO:0008006" key="4">
    <source>
        <dbReference type="Google" id="ProtNLM"/>
    </source>
</evidence>
<organism evidence="2 3">
    <name type="scientific">Methanococcus maripaludis</name>
    <name type="common">Methanococcus deltae</name>
    <dbReference type="NCBI Taxonomy" id="39152"/>
    <lineage>
        <taxon>Archaea</taxon>
        <taxon>Methanobacteriati</taxon>
        <taxon>Methanobacteriota</taxon>
        <taxon>Methanomada group</taxon>
        <taxon>Methanococci</taxon>
        <taxon>Methanococcales</taxon>
        <taxon>Methanococcaceae</taxon>
        <taxon>Methanococcus</taxon>
    </lineage>
</organism>
<dbReference type="PROSITE" id="PS51257">
    <property type="entry name" value="PROKAR_LIPOPROTEIN"/>
    <property type="match status" value="1"/>
</dbReference>
<comment type="caution">
    <text evidence="2">The sequence shown here is derived from an EMBL/GenBank/DDBJ whole genome shotgun (WGS) entry which is preliminary data.</text>
</comment>
<keyword evidence="1" id="KW-0812">Transmembrane</keyword>
<gene>
    <name evidence="2" type="ORF">HNP92_001811</name>
</gene>
<protein>
    <recommendedName>
        <fullName evidence="4">PEGA domain-containing protein</fullName>
    </recommendedName>
</protein>
<evidence type="ECO:0000313" key="3">
    <source>
        <dbReference type="Proteomes" id="UP000536195"/>
    </source>
</evidence>
<feature type="transmembrane region" description="Helical" evidence="1">
    <location>
        <begin position="627"/>
        <end position="646"/>
    </location>
</feature>
<keyword evidence="1" id="KW-0472">Membrane</keyword>
<dbReference type="EMBL" id="JACHEC010000003">
    <property type="protein sequence ID" value="MBB6402489.1"/>
    <property type="molecule type" value="Genomic_DNA"/>
</dbReference>
<accession>A0A7J9S7R3</accession>
<reference evidence="2 3" key="1">
    <citation type="submission" date="2020-08" db="EMBL/GenBank/DDBJ databases">
        <title>Genomic Encyclopedia of Type Strains, Phase IV (KMG-V): Genome sequencing to study the core and pangenomes of soil and plant-associated prokaryotes.</title>
        <authorList>
            <person name="Whitman W."/>
        </authorList>
    </citation>
    <scope>NUCLEOTIDE SEQUENCE [LARGE SCALE GENOMIC DNA]</scope>
    <source>
        <strain evidence="2 3">C11</strain>
    </source>
</reference>
<evidence type="ECO:0000256" key="1">
    <source>
        <dbReference type="SAM" id="Phobius"/>
    </source>
</evidence>